<organism evidence="3 4">
    <name type="scientific">Legionella bononiensis</name>
    <dbReference type="NCBI Taxonomy" id="2793102"/>
    <lineage>
        <taxon>Bacteria</taxon>
        <taxon>Pseudomonadati</taxon>
        <taxon>Pseudomonadota</taxon>
        <taxon>Gammaproteobacteria</taxon>
        <taxon>Legionellales</taxon>
        <taxon>Legionellaceae</taxon>
        <taxon>Legionella</taxon>
    </lineage>
</organism>
<comment type="caution">
    <text evidence="3">The sequence shown here is derived from an EMBL/GenBank/DDBJ whole genome shotgun (WGS) entry which is preliminary data.</text>
</comment>
<feature type="compositionally biased region" description="Basic and acidic residues" evidence="1">
    <location>
        <begin position="118"/>
        <end position="142"/>
    </location>
</feature>
<accession>A0ABS1WE38</accession>
<feature type="region of interest" description="Disordered" evidence="1">
    <location>
        <begin position="100"/>
        <end position="142"/>
    </location>
</feature>
<reference evidence="3 4" key="1">
    <citation type="submission" date="2020-12" db="EMBL/GenBank/DDBJ databases">
        <title>WGS of Legionella: environmental sample.</title>
        <authorList>
            <person name="Cristino S."/>
            <person name="Girolamini L."/>
            <person name="Salaris S."/>
            <person name="Pascale M.R."/>
            <person name="Mazzotta M."/>
            <person name="Orsini M."/>
            <person name="Grottola A."/>
        </authorList>
    </citation>
    <scope>NUCLEOTIDE SEQUENCE [LARGE SCALE GENOMIC DNA]</scope>
    <source>
        <strain evidence="3 4">30cs62</strain>
    </source>
</reference>
<dbReference type="Proteomes" id="UP000809910">
    <property type="component" value="Unassembled WGS sequence"/>
</dbReference>
<keyword evidence="2" id="KW-0472">Membrane</keyword>
<evidence type="ECO:0000313" key="3">
    <source>
        <dbReference type="EMBL" id="MBL7527616.1"/>
    </source>
</evidence>
<evidence type="ECO:0000256" key="2">
    <source>
        <dbReference type="SAM" id="Phobius"/>
    </source>
</evidence>
<keyword evidence="4" id="KW-1185">Reference proteome</keyword>
<sequence length="303" mass="33943">MSSKSKREKAAFDKAKGRLENTISNLERCDSYDRLQEIKSSIEKAKKITQSPYTPSGLTPYHQSEINRLKETIATLVEAKTKAFPKPVQPVEVIVQEQESAPVSQLKDSAPVTESLETAERVPVEETKKSSDQSKDSNRRYKVIDPVRENELSNVIKQLEQLDKKVKELYRKSIAYSVKDNPEQAALYRKTAKAGEKIFNKIIEICGNYADKTIDLDTFKQQSTDYLKKDNPYVTQLKTHRGCKDVIANLLIALTGVGLVAIAAVSVYHGRFTLFNLTNTDSGNKIDALTDSLENVKSSPSPK</sequence>
<evidence type="ECO:0000313" key="4">
    <source>
        <dbReference type="Proteomes" id="UP000809910"/>
    </source>
</evidence>
<proteinExistence type="predicted"/>
<dbReference type="EMBL" id="JADWVN010000026">
    <property type="protein sequence ID" value="MBL7527616.1"/>
    <property type="molecule type" value="Genomic_DNA"/>
</dbReference>
<keyword evidence="2" id="KW-0812">Transmembrane</keyword>
<evidence type="ECO:0000256" key="1">
    <source>
        <dbReference type="SAM" id="MobiDB-lite"/>
    </source>
</evidence>
<protein>
    <submittedName>
        <fullName evidence="3">Uncharacterized protein</fullName>
    </submittedName>
</protein>
<keyword evidence="2" id="KW-1133">Transmembrane helix</keyword>
<name>A0ABS1WE38_9GAMM</name>
<feature type="transmembrane region" description="Helical" evidence="2">
    <location>
        <begin position="246"/>
        <end position="268"/>
    </location>
</feature>
<gene>
    <name evidence="3" type="ORF">I5282_13705</name>
</gene>
<dbReference type="RefSeq" id="WP_203108951.1">
    <property type="nucleotide sequence ID" value="NZ_JADOBG010000010.1"/>
</dbReference>